<keyword evidence="3" id="KW-1185">Reference proteome</keyword>
<dbReference type="AlphaFoldDB" id="A0A8H9FYQ0"/>
<proteinExistence type="predicted"/>
<reference evidence="2" key="2">
    <citation type="submission" date="2020-09" db="EMBL/GenBank/DDBJ databases">
        <authorList>
            <person name="Sun Q."/>
            <person name="Zhou Y."/>
        </authorList>
    </citation>
    <scope>NUCLEOTIDE SEQUENCE</scope>
    <source>
        <strain evidence="2">CGMCC 1.15966</strain>
    </source>
</reference>
<feature type="chain" id="PRO_5034182805" description="DUF4412 domain-containing protein" evidence="1">
    <location>
        <begin position="20"/>
        <end position="242"/>
    </location>
</feature>
<dbReference type="InterPro" id="IPR046230">
    <property type="entry name" value="DUF6263"/>
</dbReference>
<dbReference type="Pfam" id="PF19777">
    <property type="entry name" value="DUF6263"/>
    <property type="match status" value="1"/>
</dbReference>
<feature type="signal peptide" evidence="1">
    <location>
        <begin position="1"/>
        <end position="19"/>
    </location>
</feature>
<keyword evidence="1" id="KW-0732">Signal</keyword>
<protein>
    <recommendedName>
        <fullName evidence="4">DUF4412 domain-containing protein</fullName>
    </recommendedName>
</protein>
<sequence length="242" mass="26495">MKKLLVLFLLSSAAFTSNAQQVEFKMKLPLNKPLKAVTTMKMDMEGAQSMIMDMTTKSTINVAKFESPNYTIENTTDAVKMDIDAGMMTISYDSENPSDDPTAAAMGAQFENLIGKKITMITSETGKVVKVEGLDNAQNPFGNVEMSATYPDKPVKPGDTWNTEATSNGITTKALNKYVEKTAEGYVIESTSDMFKDETKIGSVVSTYIADPTTFFTKSATIKMDMDVEGQKITSEVIMKVE</sequence>
<dbReference type="EMBL" id="BMKM01000001">
    <property type="protein sequence ID" value="GGE11841.1"/>
    <property type="molecule type" value="Genomic_DNA"/>
</dbReference>
<name>A0A8H9FYQ0_9SPHI</name>
<evidence type="ECO:0008006" key="4">
    <source>
        <dbReference type="Google" id="ProtNLM"/>
    </source>
</evidence>
<evidence type="ECO:0000313" key="2">
    <source>
        <dbReference type="EMBL" id="GGE11841.1"/>
    </source>
</evidence>
<comment type="caution">
    <text evidence="2">The sequence shown here is derived from an EMBL/GenBank/DDBJ whole genome shotgun (WGS) entry which is preliminary data.</text>
</comment>
<evidence type="ECO:0000256" key="1">
    <source>
        <dbReference type="SAM" id="SignalP"/>
    </source>
</evidence>
<reference evidence="2" key="1">
    <citation type="journal article" date="2014" name="Int. J. Syst. Evol. Microbiol.">
        <title>Complete genome sequence of Corynebacterium casei LMG S-19264T (=DSM 44701T), isolated from a smear-ripened cheese.</title>
        <authorList>
            <consortium name="US DOE Joint Genome Institute (JGI-PGF)"/>
            <person name="Walter F."/>
            <person name="Albersmeier A."/>
            <person name="Kalinowski J."/>
            <person name="Ruckert C."/>
        </authorList>
    </citation>
    <scope>NUCLEOTIDE SEQUENCE</scope>
    <source>
        <strain evidence="2">CGMCC 1.15966</strain>
    </source>
</reference>
<accession>A0A8H9FYQ0</accession>
<gene>
    <name evidence="2" type="ORF">GCM10011516_07000</name>
</gene>
<dbReference type="Proteomes" id="UP000614460">
    <property type="component" value="Unassembled WGS sequence"/>
</dbReference>
<organism evidence="2 3">
    <name type="scientific">Sphingobacterium cellulitidis</name>
    <dbReference type="NCBI Taxonomy" id="1768011"/>
    <lineage>
        <taxon>Bacteria</taxon>
        <taxon>Pseudomonadati</taxon>
        <taxon>Bacteroidota</taxon>
        <taxon>Sphingobacteriia</taxon>
        <taxon>Sphingobacteriales</taxon>
        <taxon>Sphingobacteriaceae</taxon>
        <taxon>Sphingobacterium</taxon>
    </lineage>
</organism>
<evidence type="ECO:0000313" key="3">
    <source>
        <dbReference type="Proteomes" id="UP000614460"/>
    </source>
</evidence>
<dbReference type="RefSeq" id="WP_094258431.1">
    <property type="nucleotide sequence ID" value="NZ_BMKM01000001.1"/>
</dbReference>